<proteinExistence type="predicted"/>
<name>A0ABN8YRR2_RANTA</name>
<evidence type="ECO:0000313" key="3">
    <source>
        <dbReference type="Proteomes" id="UP001176941"/>
    </source>
</evidence>
<evidence type="ECO:0000313" key="2">
    <source>
        <dbReference type="EMBL" id="CAI9164272.1"/>
    </source>
</evidence>
<sequence length="262" mass="27955">MCRTSLLSRGSRGCALSPERRSRSARSSPKRLKAASGPQRSVGAPQRPETLAHRRDSEGSGSADFPNRACLAPKKWNALPSDQERERGSGTPPPGDPARGPARTTPVGQEPRPRVPPTCSEDRCSPLARVILNQLLEAKRLILPTFLTRMGGAGVVQALGNSTSRRSWGEDELREGGVGVSSLREVTVVAAFSAPPPTLRCGLTRLGAPADCSLEELPPPPPPLCPPRLASVVTAGSQRSTSVFWDGDRVYLWRLGHVGVPL</sequence>
<feature type="region of interest" description="Disordered" evidence="1">
    <location>
        <begin position="1"/>
        <end position="121"/>
    </location>
</feature>
<dbReference type="Proteomes" id="UP001176941">
    <property type="component" value="Chromosome 22"/>
</dbReference>
<dbReference type="EMBL" id="OX459958">
    <property type="protein sequence ID" value="CAI9164272.1"/>
    <property type="molecule type" value="Genomic_DNA"/>
</dbReference>
<gene>
    <name evidence="2" type="ORF">MRATA1EN1_LOCUS13234</name>
</gene>
<organism evidence="2 3">
    <name type="scientific">Rangifer tarandus platyrhynchus</name>
    <name type="common">Svalbard reindeer</name>
    <dbReference type="NCBI Taxonomy" id="3082113"/>
    <lineage>
        <taxon>Eukaryota</taxon>
        <taxon>Metazoa</taxon>
        <taxon>Chordata</taxon>
        <taxon>Craniata</taxon>
        <taxon>Vertebrata</taxon>
        <taxon>Euteleostomi</taxon>
        <taxon>Mammalia</taxon>
        <taxon>Eutheria</taxon>
        <taxon>Laurasiatheria</taxon>
        <taxon>Artiodactyla</taxon>
        <taxon>Ruminantia</taxon>
        <taxon>Pecora</taxon>
        <taxon>Cervidae</taxon>
        <taxon>Odocoileinae</taxon>
        <taxon>Rangifer</taxon>
    </lineage>
</organism>
<evidence type="ECO:0000256" key="1">
    <source>
        <dbReference type="SAM" id="MobiDB-lite"/>
    </source>
</evidence>
<reference evidence="2" key="1">
    <citation type="submission" date="2023-04" db="EMBL/GenBank/DDBJ databases">
        <authorList>
            <consortium name="ELIXIR-Norway"/>
        </authorList>
    </citation>
    <scope>NUCLEOTIDE SEQUENCE [LARGE SCALE GENOMIC DNA]</scope>
</reference>
<protein>
    <submittedName>
        <fullName evidence="2">Uncharacterized protein</fullName>
    </submittedName>
</protein>
<accession>A0ABN8YRR2</accession>
<keyword evidence="3" id="KW-1185">Reference proteome</keyword>